<reference evidence="4" key="2">
    <citation type="submission" date="2023-06" db="EMBL/GenBank/DDBJ databases">
        <authorList>
            <person name="Ma L."/>
            <person name="Liu K.-W."/>
            <person name="Li Z."/>
            <person name="Hsiao Y.-Y."/>
            <person name="Qi Y."/>
            <person name="Fu T."/>
            <person name="Tang G."/>
            <person name="Zhang D."/>
            <person name="Sun W.-H."/>
            <person name="Liu D.-K."/>
            <person name="Li Y."/>
            <person name="Chen G.-Z."/>
            <person name="Liu X.-D."/>
            <person name="Liao X.-Y."/>
            <person name="Jiang Y.-T."/>
            <person name="Yu X."/>
            <person name="Hao Y."/>
            <person name="Huang J."/>
            <person name="Zhao X.-W."/>
            <person name="Ke S."/>
            <person name="Chen Y.-Y."/>
            <person name="Wu W.-L."/>
            <person name="Hsu J.-L."/>
            <person name="Lin Y.-F."/>
            <person name="Huang M.-D."/>
            <person name="Li C.-Y."/>
            <person name="Huang L."/>
            <person name="Wang Z.-W."/>
            <person name="Zhao X."/>
            <person name="Zhong W.-Y."/>
            <person name="Peng D.-H."/>
            <person name="Ahmad S."/>
            <person name="Lan S."/>
            <person name="Zhang J.-S."/>
            <person name="Tsai W.-C."/>
            <person name="Van De Peer Y."/>
            <person name="Liu Z.-J."/>
        </authorList>
    </citation>
    <scope>NUCLEOTIDE SEQUENCE</scope>
    <source>
        <strain evidence="4">SCP</strain>
        <tissue evidence="4">Leaves</tissue>
    </source>
</reference>
<dbReference type="Gene3D" id="3.40.50.1110">
    <property type="entry name" value="SGNH hydrolase"/>
    <property type="match status" value="1"/>
</dbReference>
<comment type="caution">
    <text evidence="4">The sequence shown here is derived from an EMBL/GenBank/DDBJ whole genome shotgun (WGS) entry which is preliminary data.</text>
</comment>
<dbReference type="AlphaFoldDB" id="A0AAV9AFQ2"/>
<dbReference type="EMBL" id="JAUJYN010000009">
    <property type="protein sequence ID" value="KAK1262966.1"/>
    <property type="molecule type" value="Genomic_DNA"/>
</dbReference>
<dbReference type="InterPro" id="IPR044552">
    <property type="entry name" value="GLIP1-5/GLL25"/>
</dbReference>
<dbReference type="SUPFAM" id="SSF52266">
    <property type="entry name" value="SGNH hydrolase"/>
    <property type="match status" value="1"/>
</dbReference>
<dbReference type="InterPro" id="IPR035669">
    <property type="entry name" value="SGNH_plant_lipase-like"/>
</dbReference>
<comment type="similarity">
    <text evidence="1">Belongs to the 'GDSL' lipolytic enzyme family.</text>
</comment>
<evidence type="ECO:0000256" key="1">
    <source>
        <dbReference type="ARBA" id="ARBA00008668"/>
    </source>
</evidence>
<dbReference type="Pfam" id="PF00657">
    <property type="entry name" value="Lipase_GDSL"/>
    <property type="match status" value="1"/>
</dbReference>
<dbReference type="PANTHER" id="PTHR45966">
    <property type="entry name" value="GDSL-LIKE LIPASE/ACYLHYDROLASE"/>
    <property type="match status" value="1"/>
</dbReference>
<gene>
    <name evidence="4" type="ORF">QJS04_geneDACA013569</name>
</gene>
<sequence length="383" mass="42090">MLIPNYSLLIAIQTLFFLSVGARLLESPPEKPPVARRALFIFGDSTVDIGNNNYIETVPGNRADYPPYGRNGFFDGPTGRFSDGRVIVDFFAEYARLPTIPPFMQPCIQLHDGVNFASGGAGVLPETNEGKAIDLHKQLNNFKAVQRALSKELGNAKAKDLIQNSVCFFSIGSNDYMGGYLGSPVMRNAFSPEEFVAMVLGNLTQAIQTIYEMGGKRFGFLSLPPLGCLPGTRLANSNNTVGGGCLEKASMLAMAHNNALSTTLTSLAHILSDFKYANSNFYEWLQDRIRSPSEYGFDESLSACCGTGPYRGLFTCGKAKHYELCETSDAYVWWDSYHFTERIDEQFARELWNGSSVGPFSMEELFFSDGGKEITMDGIIGDA</sequence>
<evidence type="ECO:0000256" key="3">
    <source>
        <dbReference type="SAM" id="SignalP"/>
    </source>
</evidence>
<evidence type="ECO:0000256" key="2">
    <source>
        <dbReference type="ARBA" id="ARBA00022729"/>
    </source>
</evidence>
<dbReference type="CDD" id="cd01837">
    <property type="entry name" value="SGNH_plant_lipase_like"/>
    <property type="match status" value="1"/>
</dbReference>
<keyword evidence="5" id="KW-1185">Reference proteome</keyword>
<reference evidence="4" key="1">
    <citation type="journal article" date="2023" name="Nat. Commun.">
        <title>Diploid and tetraploid genomes of Acorus and the evolution of monocots.</title>
        <authorList>
            <person name="Ma L."/>
            <person name="Liu K.W."/>
            <person name="Li Z."/>
            <person name="Hsiao Y.Y."/>
            <person name="Qi Y."/>
            <person name="Fu T."/>
            <person name="Tang G.D."/>
            <person name="Zhang D."/>
            <person name="Sun W.H."/>
            <person name="Liu D.K."/>
            <person name="Li Y."/>
            <person name="Chen G.Z."/>
            <person name="Liu X.D."/>
            <person name="Liao X.Y."/>
            <person name="Jiang Y.T."/>
            <person name="Yu X."/>
            <person name="Hao Y."/>
            <person name="Huang J."/>
            <person name="Zhao X.W."/>
            <person name="Ke S."/>
            <person name="Chen Y.Y."/>
            <person name="Wu W.L."/>
            <person name="Hsu J.L."/>
            <person name="Lin Y.F."/>
            <person name="Huang M.D."/>
            <person name="Li C.Y."/>
            <person name="Huang L."/>
            <person name="Wang Z.W."/>
            <person name="Zhao X."/>
            <person name="Zhong W.Y."/>
            <person name="Peng D.H."/>
            <person name="Ahmad S."/>
            <person name="Lan S."/>
            <person name="Zhang J.S."/>
            <person name="Tsai W.C."/>
            <person name="Van de Peer Y."/>
            <person name="Liu Z.J."/>
        </authorList>
    </citation>
    <scope>NUCLEOTIDE SEQUENCE</scope>
    <source>
        <strain evidence="4">SCP</strain>
    </source>
</reference>
<evidence type="ECO:0000313" key="4">
    <source>
        <dbReference type="EMBL" id="KAK1262966.1"/>
    </source>
</evidence>
<dbReference type="InterPro" id="IPR001087">
    <property type="entry name" value="GDSL"/>
</dbReference>
<protein>
    <submittedName>
        <fullName evidence="4">GDSL esterase/lipase 5</fullName>
    </submittedName>
</protein>
<name>A0AAV9AFQ2_ACOGR</name>
<dbReference type="PANTHER" id="PTHR45966:SF13">
    <property type="entry name" value="GDSL ESTERASE_LIPASE"/>
    <property type="match status" value="1"/>
</dbReference>
<dbReference type="GO" id="GO:0016298">
    <property type="term" value="F:lipase activity"/>
    <property type="evidence" value="ECO:0007669"/>
    <property type="project" value="TreeGrafter"/>
</dbReference>
<keyword evidence="2 3" id="KW-0732">Signal</keyword>
<dbReference type="InterPro" id="IPR036514">
    <property type="entry name" value="SGNH_hydro_sf"/>
</dbReference>
<feature type="chain" id="PRO_5043575021" evidence="3">
    <location>
        <begin position="23"/>
        <end position="383"/>
    </location>
</feature>
<feature type="signal peptide" evidence="3">
    <location>
        <begin position="1"/>
        <end position="22"/>
    </location>
</feature>
<accession>A0AAV9AFQ2</accession>
<dbReference type="Proteomes" id="UP001179952">
    <property type="component" value="Unassembled WGS sequence"/>
</dbReference>
<proteinExistence type="inferred from homology"/>
<evidence type="ECO:0000313" key="5">
    <source>
        <dbReference type="Proteomes" id="UP001179952"/>
    </source>
</evidence>
<organism evidence="4 5">
    <name type="scientific">Acorus gramineus</name>
    <name type="common">Dwarf sweet flag</name>
    <dbReference type="NCBI Taxonomy" id="55184"/>
    <lineage>
        <taxon>Eukaryota</taxon>
        <taxon>Viridiplantae</taxon>
        <taxon>Streptophyta</taxon>
        <taxon>Embryophyta</taxon>
        <taxon>Tracheophyta</taxon>
        <taxon>Spermatophyta</taxon>
        <taxon>Magnoliopsida</taxon>
        <taxon>Liliopsida</taxon>
        <taxon>Acoraceae</taxon>
        <taxon>Acorus</taxon>
    </lineage>
</organism>